<feature type="non-terminal residue" evidence="3">
    <location>
        <position position="1"/>
    </location>
</feature>
<evidence type="ECO:0000313" key="3">
    <source>
        <dbReference type="EMBL" id="VCX31392.1"/>
    </source>
</evidence>
<dbReference type="InterPro" id="IPR027640">
    <property type="entry name" value="Kinesin-like_fam"/>
</dbReference>
<organism evidence="3 4">
    <name type="scientific">Gulo gulo</name>
    <name type="common">Wolverine</name>
    <name type="synonym">Gluton</name>
    <dbReference type="NCBI Taxonomy" id="48420"/>
    <lineage>
        <taxon>Eukaryota</taxon>
        <taxon>Metazoa</taxon>
        <taxon>Chordata</taxon>
        <taxon>Craniata</taxon>
        <taxon>Vertebrata</taxon>
        <taxon>Euteleostomi</taxon>
        <taxon>Mammalia</taxon>
        <taxon>Eutheria</taxon>
        <taxon>Laurasiatheria</taxon>
        <taxon>Carnivora</taxon>
        <taxon>Caniformia</taxon>
        <taxon>Musteloidea</taxon>
        <taxon>Mustelidae</taxon>
        <taxon>Guloninae</taxon>
        <taxon>Gulo</taxon>
    </lineage>
</organism>
<dbReference type="GO" id="GO:0003777">
    <property type="term" value="F:microtubule motor activity"/>
    <property type="evidence" value="ECO:0007669"/>
    <property type="project" value="InterPro"/>
</dbReference>
<gene>
    <name evidence="3" type="ORF">BN2614_LOCUS3</name>
</gene>
<evidence type="ECO:0000313" key="4">
    <source>
        <dbReference type="Proteomes" id="UP000269945"/>
    </source>
</evidence>
<dbReference type="Proteomes" id="UP000269945">
    <property type="component" value="Unassembled WGS sequence"/>
</dbReference>
<dbReference type="PANTHER" id="PTHR21608:SF8">
    <property type="entry name" value="KINESIN-LIKE PROTEIN KIF26B"/>
    <property type="match status" value="1"/>
</dbReference>
<dbReference type="EMBL" id="CYRY02041207">
    <property type="protein sequence ID" value="VCX31392.1"/>
    <property type="molecule type" value="Genomic_DNA"/>
</dbReference>
<keyword evidence="4" id="KW-1185">Reference proteome</keyword>
<reference evidence="3 4" key="1">
    <citation type="submission" date="2018-10" db="EMBL/GenBank/DDBJ databases">
        <authorList>
            <person name="Ekblom R."/>
            <person name="Jareborg N."/>
        </authorList>
    </citation>
    <scope>NUCLEOTIDE SEQUENCE [LARGE SCALE GENOMIC DNA]</scope>
    <source>
        <tissue evidence="3">Muscle</tissue>
    </source>
</reference>
<feature type="non-terminal residue" evidence="3">
    <location>
        <position position="235"/>
    </location>
</feature>
<feature type="compositionally biased region" description="Basic and acidic residues" evidence="1">
    <location>
        <begin position="95"/>
        <end position="106"/>
    </location>
</feature>
<comment type="caution">
    <text evidence="3">The sequence shown here is derived from an EMBL/GenBank/DDBJ whole genome shotgun (WGS) entry which is preliminary data.</text>
</comment>
<evidence type="ECO:0000256" key="2">
    <source>
        <dbReference type="SAM" id="SignalP"/>
    </source>
</evidence>
<protein>
    <submittedName>
        <fullName evidence="3">Uncharacterized protein</fullName>
    </submittedName>
</protein>
<feature type="region of interest" description="Disordered" evidence="1">
    <location>
        <begin position="93"/>
        <end position="145"/>
    </location>
</feature>
<keyword evidence="2" id="KW-0732">Signal</keyword>
<dbReference type="AlphaFoldDB" id="A0A9X9Q646"/>
<proteinExistence type="predicted"/>
<evidence type="ECO:0000256" key="1">
    <source>
        <dbReference type="SAM" id="MobiDB-lite"/>
    </source>
</evidence>
<dbReference type="GO" id="GO:0007018">
    <property type="term" value="P:microtubule-based movement"/>
    <property type="evidence" value="ECO:0007669"/>
    <property type="project" value="InterPro"/>
</dbReference>
<name>A0A9X9Q646_GULGU</name>
<dbReference type="PANTHER" id="PTHR21608">
    <property type="entry name" value="KINESIN-LIKE PROTEIN CG14535"/>
    <property type="match status" value="1"/>
</dbReference>
<feature type="compositionally biased region" description="Basic residues" evidence="1">
    <location>
        <begin position="107"/>
        <end position="120"/>
    </location>
</feature>
<feature type="chain" id="PRO_5040739193" evidence="2">
    <location>
        <begin position="33"/>
        <end position="235"/>
    </location>
</feature>
<accession>A0A9X9Q646</accession>
<feature type="signal peptide" evidence="2">
    <location>
        <begin position="1"/>
        <end position="32"/>
    </location>
</feature>
<sequence length="235" mass="25693">SYRPVQSFLSTSIPLSSRLVVLGLGCCAGVQSCVDSGQQVLYPPLPRAASIHKAVLGGSPVGQGCQRPRCRKAPGSGPEMGVTLSASRIQCLRGGDGDSEPKDGRGSGHKRFAGSQRRRLIPALSLDTPSPARKPASSSGVRWVDGPLRSTQRGLGEPFEIKVYEIDDVERLQRRRGGGSKEVTGFNAKLKILEHRQQRIAEVRAKYEWLMKELEVTKQYLMLDPNKWLSECKAL</sequence>